<keyword evidence="3" id="KW-1185">Reference proteome</keyword>
<comment type="caution">
    <text evidence="2">The sequence shown here is derived from an EMBL/GenBank/DDBJ whole genome shotgun (WGS) entry which is preliminary data.</text>
</comment>
<dbReference type="RefSeq" id="WP_326071111.1">
    <property type="nucleotide sequence ID" value="NZ_JARLKY010000012.1"/>
</dbReference>
<protein>
    <recommendedName>
        <fullName evidence="4">SbsA Ig-like domain-containing protein</fullName>
    </recommendedName>
</protein>
<feature type="signal peptide" evidence="1">
    <location>
        <begin position="1"/>
        <end position="27"/>
    </location>
</feature>
<dbReference type="EMBL" id="JARLKY010000012">
    <property type="protein sequence ID" value="MEC0226697.1"/>
    <property type="molecule type" value="Genomic_DNA"/>
</dbReference>
<sequence length="103" mass="11218">MTGGAVAFLLALAIVPFSTSFSTTVQAMQAVTATITLQSTVNQNRDVTLTFNKPVSMWDEDYLSLIEDKKTNEGAYTSLAIQRLVTPRISNTGALVLSFNDHF</sequence>
<keyword evidence="1" id="KW-0732">Signal</keyword>
<proteinExistence type="predicted"/>
<dbReference type="Proteomes" id="UP001338137">
    <property type="component" value="Unassembled WGS sequence"/>
</dbReference>
<gene>
    <name evidence="2" type="ORF">P4I72_06155</name>
</gene>
<organism evidence="2 3">
    <name type="scientific">Paenibacillus alba</name>
    <dbReference type="NCBI Taxonomy" id="1197127"/>
    <lineage>
        <taxon>Bacteria</taxon>
        <taxon>Bacillati</taxon>
        <taxon>Bacillota</taxon>
        <taxon>Bacilli</taxon>
        <taxon>Bacillales</taxon>
        <taxon>Paenibacillaceae</taxon>
        <taxon>Paenibacillus</taxon>
    </lineage>
</organism>
<name>A0ABU6FXQ4_9BACL</name>
<evidence type="ECO:0000313" key="3">
    <source>
        <dbReference type="Proteomes" id="UP001338137"/>
    </source>
</evidence>
<evidence type="ECO:0000256" key="1">
    <source>
        <dbReference type="SAM" id="SignalP"/>
    </source>
</evidence>
<evidence type="ECO:0000313" key="2">
    <source>
        <dbReference type="EMBL" id="MEC0226697.1"/>
    </source>
</evidence>
<reference evidence="2 3" key="1">
    <citation type="submission" date="2023-03" db="EMBL/GenBank/DDBJ databases">
        <title>Bacillus Genome Sequencing.</title>
        <authorList>
            <person name="Dunlap C."/>
        </authorList>
    </citation>
    <scope>NUCLEOTIDE SEQUENCE [LARGE SCALE GENOMIC DNA]</scope>
    <source>
        <strain evidence="2 3">BD-533</strain>
    </source>
</reference>
<feature type="chain" id="PRO_5045097508" description="SbsA Ig-like domain-containing protein" evidence="1">
    <location>
        <begin position="28"/>
        <end position="103"/>
    </location>
</feature>
<evidence type="ECO:0008006" key="4">
    <source>
        <dbReference type="Google" id="ProtNLM"/>
    </source>
</evidence>
<accession>A0ABU6FXQ4</accession>